<organism evidence="1">
    <name type="scientific">marine metagenome</name>
    <dbReference type="NCBI Taxonomy" id="408172"/>
    <lineage>
        <taxon>unclassified sequences</taxon>
        <taxon>metagenomes</taxon>
        <taxon>ecological metagenomes</taxon>
    </lineage>
</organism>
<evidence type="ECO:0000313" key="1">
    <source>
        <dbReference type="EMBL" id="SVC75262.1"/>
    </source>
</evidence>
<name>A0A382PTE8_9ZZZZ</name>
<proteinExistence type="predicted"/>
<sequence length="181" mass="20026">MPWKYLMKLSLKLLPALILLSFVPAAAQQHENYDYFSANRQLVRNGVQAVLMCNGLFTSNRSLQEVFHYELAYLKSERFGGAVGTIDGGDWLIDHTLKAVAIGGANSGPVIRAAFREGIGCVVMPPDQTFEDINKLPQLTLPYPDDDPEEVAWPNGDLIPEKALPTHINKQALQAASDWAF</sequence>
<gene>
    <name evidence="1" type="ORF">METZ01_LOCUS328116</name>
</gene>
<protein>
    <submittedName>
        <fullName evidence="1">Uncharacterized protein</fullName>
    </submittedName>
</protein>
<dbReference type="AlphaFoldDB" id="A0A382PTE8"/>
<feature type="non-terminal residue" evidence="1">
    <location>
        <position position="181"/>
    </location>
</feature>
<accession>A0A382PTE8</accession>
<reference evidence="1" key="1">
    <citation type="submission" date="2018-05" db="EMBL/GenBank/DDBJ databases">
        <authorList>
            <person name="Lanie J.A."/>
            <person name="Ng W.-L."/>
            <person name="Kazmierczak K.M."/>
            <person name="Andrzejewski T.M."/>
            <person name="Davidsen T.M."/>
            <person name="Wayne K.J."/>
            <person name="Tettelin H."/>
            <person name="Glass J.I."/>
            <person name="Rusch D."/>
            <person name="Podicherti R."/>
            <person name="Tsui H.-C.T."/>
            <person name="Winkler M.E."/>
        </authorList>
    </citation>
    <scope>NUCLEOTIDE SEQUENCE</scope>
</reference>
<dbReference type="EMBL" id="UINC01108855">
    <property type="protein sequence ID" value="SVC75262.1"/>
    <property type="molecule type" value="Genomic_DNA"/>
</dbReference>